<name>B9XPI3_PEDPL</name>
<organism evidence="2 3">
    <name type="scientific">Pedosphaera parvula (strain Ellin514)</name>
    <dbReference type="NCBI Taxonomy" id="320771"/>
    <lineage>
        <taxon>Bacteria</taxon>
        <taxon>Pseudomonadati</taxon>
        <taxon>Verrucomicrobiota</taxon>
        <taxon>Pedosphaerae</taxon>
        <taxon>Pedosphaerales</taxon>
        <taxon>Pedosphaeraceae</taxon>
        <taxon>Pedosphaera</taxon>
    </lineage>
</organism>
<keyword evidence="1" id="KW-1133">Transmembrane helix</keyword>
<reference evidence="2 3" key="1">
    <citation type="journal article" date="2011" name="J. Bacteriol.">
        <title>Genome sequence of 'Pedosphaera parvula' Ellin514, an aerobic Verrucomicrobial isolate from pasture soil.</title>
        <authorList>
            <person name="Kant R."/>
            <person name="van Passel M.W."/>
            <person name="Sangwan P."/>
            <person name="Palva A."/>
            <person name="Lucas S."/>
            <person name="Copeland A."/>
            <person name="Lapidus A."/>
            <person name="Glavina Del Rio T."/>
            <person name="Dalin E."/>
            <person name="Tice H."/>
            <person name="Bruce D."/>
            <person name="Goodwin L."/>
            <person name="Pitluck S."/>
            <person name="Chertkov O."/>
            <person name="Larimer F.W."/>
            <person name="Land M.L."/>
            <person name="Hauser L."/>
            <person name="Brettin T.S."/>
            <person name="Detter J.C."/>
            <person name="Han S."/>
            <person name="de Vos W.M."/>
            <person name="Janssen P.H."/>
            <person name="Smidt H."/>
        </authorList>
    </citation>
    <scope>NUCLEOTIDE SEQUENCE [LARGE SCALE GENOMIC DNA]</scope>
    <source>
        <strain evidence="2 3">Ellin514</strain>
    </source>
</reference>
<keyword evidence="3" id="KW-1185">Reference proteome</keyword>
<comment type="caution">
    <text evidence="2">The sequence shown here is derived from an EMBL/GenBank/DDBJ whole genome shotgun (WGS) entry which is preliminary data.</text>
</comment>
<keyword evidence="1" id="KW-0472">Membrane</keyword>
<feature type="transmembrane region" description="Helical" evidence="1">
    <location>
        <begin position="20"/>
        <end position="41"/>
    </location>
</feature>
<dbReference type="AlphaFoldDB" id="B9XPI3"/>
<evidence type="ECO:0000313" key="2">
    <source>
        <dbReference type="EMBL" id="EEF58211.1"/>
    </source>
</evidence>
<accession>B9XPI3</accession>
<protein>
    <submittedName>
        <fullName evidence="2">Uncharacterized protein</fullName>
    </submittedName>
</protein>
<keyword evidence="1" id="KW-0812">Transmembrane</keyword>
<sequence>MFSNHSTVIRTPNAYYSIEVPGPVPLALLFSLGSAALWTILRARHRVPKFLAGKFPLLSFDLPFFK</sequence>
<dbReference type="STRING" id="320771.Cflav_PD1411"/>
<evidence type="ECO:0000256" key="1">
    <source>
        <dbReference type="SAM" id="Phobius"/>
    </source>
</evidence>
<dbReference type="Proteomes" id="UP000003688">
    <property type="component" value="Unassembled WGS sequence"/>
</dbReference>
<proteinExistence type="predicted"/>
<evidence type="ECO:0000313" key="3">
    <source>
        <dbReference type="Proteomes" id="UP000003688"/>
    </source>
</evidence>
<dbReference type="EMBL" id="ABOX02000047">
    <property type="protein sequence ID" value="EEF58211.1"/>
    <property type="molecule type" value="Genomic_DNA"/>
</dbReference>
<gene>
    <name evidence="2" type="ORF">Cflav_PD1411</name>
</gene>